<dbReference type="RefSeq" id="XP_020443959.1">
    <property type="nucleotide sequence ID" value="XM_020588303.1"/>
</dbReference>
<feature type="compositionally biased region" description="Polar residues" evidence="9">
    <location>
        <begin position="435"/>
        <end position="459"/>
    </location>
</feature>
<evidence type="ECO:0000256" key="2">
    <source>
        <dbReference type="ARBA" id="ARBA00004496"/>
    </source>
</evidence>
<dbReference type="InterPro" id="IPR032067">
    <property type="entry name" value="FOXO-TAD"/>
</dbReference>
<feature type="compositionally biased region" description="Polar residues" evidence="9">
    <location>
        <begin position="387"/>
        <end position="405"/>
    </location>
</feature>
<feature type="domain" description="Fork-head" evidence="10">
    <location>
        <begin position="136"/>
        <end position="230"/>
    </location>
</feature>
<keyword evidence="7 8" id="KW-0539">Nucleus</keyword>
<protein>
    <recommendedName>
        <fullName evidence="10">Fork-head domain-containing protein</fullName>
    </recommendedName>
</protein>
<comment type="subcellular location">
    <subcellularLocation>
        <location evidence="2">Cytoplasm</location>
    </subcellularLocation>
    <subcellularLocation>
        <location evidence="1 8">Nucleus</location>
    </subcellularLocation>
</comment>
<evidence type="ECO:0000256" key="8">
    <source>
        <dbReference type="PROSITE-ProRule" id="PRU00089"/>
    </source>
</evidence>
<keyword evidence="3" id="KW-0963">Cytoplasm</keyword>
<dbReference type="Proteomes" id="UP000261600">
    <property type="component" value="Unplaced"/>
</dbReference>
<evidence type="ECO:0000256" key="5">
    <source>
        <dbReference type="ARBA" id="ARBA00023125"/>
    </source>
</evidence>
<feature type="region of interest" description="Disordered" evidence="9">
    <location>
        <begin position="387"/>
        <end position="461"/>
    </location>
</feature>
<evidence type="ECO:0000256" key="7">
    <source>
        <dbReference type="ARBA" id="ARBA00023242"/>
    </source>
</evidence>
<reference evidence="11" key="1">
    <citation type="submission" date="2025-08" db="UniProtKB">
        <authorList>
            <consortium name="Ensembl"/>
        </authorList>
    </citation>
    <scope>IDENTIFICATION</scope>
</reference>
<dbReference type="SUPFAM" id="SSF46785">
    <property type="entry name" value="Winged helix' DNA-binding domain"/>
    <property type="match status" value="1"/>
</dbReference>
<dbReference type="FunFam" id="1.10.10.10:FF:000032">
    <property type="entry name" value="Forkhead box protein O4"/>
    <property type="match status" value="1"/>
</dbReference>
<dbReference type="InterPro" id="IPR001766">
    <property type="entry name" value="Fork_head_dom"/>
</dbReference>
<dbReference type="InterPro" id="IPR032068">
    <property type="entry name" value="FOXO_KIX-bd"/>
</dbReference>
<dbReference type="Gene3D" id="6.10.250.1690">
    <property type="match status" value="2"/>
</dbReference>
<dbReference type="GO" id="GO:0001945">
    <property type="term" value="P:lymph vessel development"/>
    <property type="evidence" value="ECO:0007669"/>
    <property type="project" value="UniProtKB-ARBA"/>
</dbReference>
<feature type="compositionally biased region" description="Polar residues" evidence="9">
    <location>
        <begin position="70"/>
        <end position="85"/>
    </location>
</feature>
<dbReference type="GO" id="GO:0000978">
    <property type="term" value="F:RNA polymerase II cis-regulatory region sequence-specific DNA binding"/>
    <property type="evidence" value="ECO:0007669"/>
    <property type="project" value="TreeGrafter"/>
</dbReference>
<feature type="compositionally biased region" description="Acidic residues" evidence="9">
    <location>
        <begin position="47"/>
        <end position="62"/>
    </location>
</feature>
<keyword evidence="4" id="KW-0805">Transcription regulation</keyword>
<dbReference type="STRING" id="43700.ENSMALP00000001941"/>
<proteinExistence type="predicted"/>
<dbReference type="CTD" id="2310"/>
<keyword evidence="12" id="KW-1185">Reference proteome</keyword>
<dbReference type="Ensembl" id="ENSMALT00000001995.1">
    <property type="protein sequence ID" value="ENSMALP00000001941.1"/>
    <property type="gene ID" value="ENSMALG00000001460.1"/>
</dbReference>
<dbReference type="PANTHER" id="PTHR45767:SF4">
    <property type="entry name" value="FORKHEAD BOX PROTEIN O3-RELATED"/>
    <property type="match status" value="1"/>
</dbReference>
<feature type="region of interest" description="Disordered" evidence="9">
    <location>
        <begin position="258"/>
        <end position="351"/>
    </location>
</feature>
<name>A0A3Q3ING8_MONAL</name>
<keyword evidence="6" id="KW-0804">Transcription</keyword>
<dbReference type="PROSITE" id="PS50039">
    <property type="entry name" value="FORK_HEAD_3"/>
    <property type="match status" value="1"/>
</dbReference>
<evidence type="ECO:0000259" key="10">
    <source>
        <dbReference type="PROSITE" id="PS50039"/>
    </source>
</evidence>
<evidence type="ECO:0000313" key="12">
    <source>
        <dbReference type="Proteomes" id="UP000261600"/>
    </source>
</evidence>
<dbReference type="OrthoDB" id="5954824at2759"/>
<dbReference type="Gene3D" id="1.10.10.10">
    <property type="entry name" value="Winged helix-like DNA-binding domain superfamily/Winged helix DNA-binding domain"/>
    <property type="match status" value="1"/>
</dbReference>
<sequence>MAEAPLPDPLPGLNVVIDPDFEPQKRPRSCTWPLPRPDSNAVKPESNDADIIPEEEDDEEDNATPMAASVSDSGVATEDQSSNSPVADGALSSPGQDSGGSPLSTHSPTGTSGALTPSALAAQQTPRKASSRRNAWGNLSYADLITKAIESAPDKRLTLSQIYDWMVKSIPYFKDKGDSNSSAGWKNSIRHNLSLHSRFIRVQNEGTGKSSWWMINPEGGKGGKAPRRRAVSMDNSNKYTKSARGRAAKKKAALQAVAAAAGEGGRDSPSGLSKWPGSPMSHSSEELDTWTDFRSRTNSNASTVSGRLSPILANPELDEVPDDKPPLSPMFYSSPARALSPGNTATNGKAMPTELPRLADLAGTMNLNDGLAVELMEVLDNIDLEQSSSTQTTPNGSSGFNFGSNPNGLGTPSSTSSPSSNSSSNGGGNGYNNSIFGPNTTGSSLRPSPMQTIQENKQTSFSSISMSHFGSQTLQDLLNSDNHSHSDVMMTQSDPLMSQASAAAVISQNSRRGLMLRSDPIMTFGTTRGLQGNQGEMLQSNNHNQSSLRSLNGSMNLANDANTLASAKQQLLISPLGGNGSSSMQIDTSIFLNGPVSSSGGLCQDRFPTDLDLDIFNGSLECDMDSIIRNELMDADGLDFNFDSLANMNGVGNFTSTKQTSQSWVPG</sequence>
<dbReference type="Pfam" id="PF16675">
    <property type="entry name" value="FOXO_KIX_bdg"/>
    <property type="match status" value="1"/>
</dbReference>
<feature type="region of interest" description="Disordered" evidence="9">
    <location>
        <begin position="1"/>
        <end position="133"/>
    </location>
</feature>
<dbReference type="GeneID" id="109952967"/>
<feature type="compositionally biased region" description="Low complexity" evidence="9">
    <location>
        <begin position="406"/>
        <end position="424"/>
    </location>
</feature>
<dbReference type="GO" id="GO:0005759">
    <property type="term" value="C:mitochondrial matrix"/>
    <property type="evidence" value="ECO:0007669"/>
    <property type="project" value="TreeGrafter"/>
</dbReference>
<dbReference type="RefSeq" id="XP_020443953.1">
    <property type="nucleotide sequence ID" value="XM_020588297.1"/>
</dbReference>
<evidence type="ECO:0000256" key="9">
    <source>
        <dbReference type="SAM" id="MobiDB-lite"/>
    </source>
</evidence>
<accession>A0A3Q3ING8</accession>
<dbReference type="PROSITE" id="PS00658">
    <property type="entry name" value="FORK_HEAD_2"/>
    <property type="match status" value="1"/>
</dbReference>
<feature type="compositionally biased region" description="Polar residues" evidence="9">
    <location>
        <begin position="296"/>
        <end position="306"/>
    </location>
</feature>
<dbReference type="InterPro" id="IPR036390">
    <property type="entry name" value="WH_DNA-bd_sf"/>
</dbReference>
<dbReference type="AlphaFoldDB" id="A0A3Q3ING8"/>
<evidence type="ECO:0000313" key="11">
    <source>
        <dbReference type="Ensembl" id="ENSMALP00000001941.1"/>
    </source>
</evidence>
<organism evidence="11 12">
    <name type="scientific">Monopterus albus</name>
    <name type="common">Swamp eel</name>
    <dbReference type="NCBI Taxonomy" id="43700"/>
    <lineage>
        <taxon>Eukaryota</taxon>
        <taxon>Metazoa</taxon>
        <taxon>Chordata</taxon>
        <taxon>Craniata</taxon>
        <taxon>Vertebrata</taxon>
        <taxon>Euteleostomi</taxon>
        <taxon>Actinopterygii</taxon>
        <taxon>Neopterygii</taxon>
        <taxon>Teleostei</taxon>
        <taxon>Neoteleostei</taxon>
        <taxon>Acanthomorphata</taxon>
        <taxon>Anabantaria</taxon>
        <taxon>Synbranchiformes</taxon>
        <taxon>Synbranchidae</taxon>
        <taxon>Monopterus</taxon>
    </lineage>
</organism>
<dbReference type="KEGG" id="malb:109952967"/>
<evidence type="ECO:0000256" key="6">
    <source>
        <dbReference type="ARBA" id="ARBA00023163"/>
    </source>
</evidence>
<dbReference type="InterPro" id="IPR036388">
    <property type="entry name" value="WH-like_DNA-bd_sf"/>
</dbReference>
<dbReference type="Pfam" id="PF16676">
    <property type="entry name" value="FOXO-TAD"/>
    <property type="match status" value="1"/>
</dbReference>
<dbReference type="Pfam" id="PF00250">
    <property type="entry name" value="Forkhead"/>
    <property type="match status" value="1"/>
</dbReference>
<dbReference type="SMART" id="SM00339">
    <property type="entry name" value="FH"/>
    <property type="match status" value="1"/>
</dbReference>
<feature type="compositionally biased region" description="Polar residues" evidence="9">
    <location>
        <begin position="93"/>
        <end position="128"/>
    </location>
</feature>
<keyword evidence="5 8" id="KW-0238">DNA-binding</keyword>
<dbReference type="GO" id="GO:0005634">
    <property type="term" value="C:nucleus"/>
    <property type="evidence" value="ECO:0007669"/>
    <property type="project" value="UniProtKB-SubCell"/>
</dbReference>
<feature type="compositionally biased region" description="Pro residues" evidence="9">
    <location>
        <begin position="1"/>
        <end position="10"/>
    </location>
</feature>
<reference evidence="11" key="2">
    <citation type="submission" date="2025-09" db="UniProtKB">
        <authorList>
            <consortium name="Ensembl"/>
        </authorList>
    </citation>
    <scope>IDENTIFICATION</scope>
</reference>
<feature type="DNA-binding region" description="Fork-head" evidence="8">
    <location>
        <begin position="136"/>
        <end position="230"/>
    </location>
</feature>
<dbReference type="PRINTS" id="PR00053">
    <property type="entry name" value="FORKHEAD"/>
</dbReference>
<dbReference type="PANTHER" id="PTHR45767">
    <property type="entry name" value="FORKHEAD BOX PROTEIN O"/>
    <property type="match status" value="1"/>
</dbReference>
<evidence type="ECO:0000256" key="4">
    <source>
        <dbReference type="ARBA" id="ARBA00023015"/>
    </source>
</evidence>
<dbReference type="InterPro" id="IPR030456">
    <property type="entry name" value="TF_fork_head_CS_2"/>
</dbReference>
<dbReference type="GO" id="GO:0000981">
    <property type="term" value="F:DNA-binding transcription factor activity, RNA polymerase II-specific"/>
    <property type="evidence" value="ECO:0007669"/>
    <property type="project" value="TreeGrafter"/>
</dbReference>
<evidence type="ECO:0000256" key="1">
    <source>
        <dbReference type="ARBA" id="ARBA00004123"/>
    </source>
</evidence>
<evidence type="ECO:0000256" key="3">
    <source>
        <dbReference type="ARBA" id="ARBA00022490"/>
    </source>
</evidence>